<dbReference type="OrthoDB" id="9803860at2"/>
<dbReference type="Proteomes" id="UP000028839">
    <property type="component" value="Unassembled WGS sequence"/>
</dbReference>
<dbReference type="HOGENOM" id="CLU_029838_1_0_6"/>
<evidence type="ECO:0000313" key="1">
    <source>
        <dbReference type="EMBL" id="KFI19681.1"/>
    </source>
</evidence>
<name>A0A0E2Z3B8_9GAMM</name>
<dbReference type="AlphaFoldDB" id="A0A0E2Z3B8"/>
<sequence length="683" mass="75294">MADLLTVQYKQTGRSSNLNAMGMREMQARAYEARDAQYLLLKAPPASGKSRALMFLGLDKLHNQGLKKVIVAVPEMSIGASFKDTHLTSSGFFTDWAVQPSYNLCVPGGETQKVKAFVRFMSDPDANVLVCTHATLRFAYQELKPADFNDALLAIDEFHHTSADGENRLGGLIDGVMAGSNAHIVAMTGSYFRGDAVPILLPEDEEKFTQVTYSYYEQLNGYQHLKSLGIGYHFYTGRYLDALHEVLDTSKKTIVHIPNVNSVESTKDKLSEVDYILDAIGDVIEKDMKTGIITVKDDTGRILKVADLVDDGPLRVEVQNYLRNVSKADDMDIIIALGMAKEGFDWPWCEHVLTIGYRSSLTEIIQIIGRATRDCEGKSHAQFTNLIAQPDAEDDDVKVSVNNMLKAITVSLLMEQVLAPAVIFKPRSRILPGEEVKPGTVVIEDTTAPVSDKVIKALENMDNIKAAILQKPEVVAPAVTGDADPEVMEAVEIPKVVEKLYPDMDAQELQTVSEAVHASMAVQSTGGLFDESELPEGAEIIVPSGVEDEAPAYKSDTKAAPEPGQKSPNRKFVLIGNKFVNIEYLNVDLIRQINPFQGAYEILSKAVTPSVLKTIQDTVVGMRSQISEEEAVILWPRINEFRKDKGREPSVTASDPYERRLADALAYIKRKAQERKAARAQTA</sequence>
<keyword evidence="1" id="KW-0547">Nucleotide-binding</keyword>
<keyword evidence="1" id="KW-0347">Helicase</keyword>
<dbReference type="EMBL" id="JPGN01000043">
    <property type="protein sequence ID" value="KFI19681.1"/>
    <property type="molecule type" value="Genomic_DNA"/>
</dbReference>
<dbReference type="SUPFAM" id="SSF52540">
    <property type="entry name" value="P-loop containing nucleoside triphosphate hydrolases"/>
    <property type="match status" value="1"/>
</dbReference>
<dbReference type="GO" id="GO:0004386">
    <property type="term" value="F:helicase activity"/>
    <property type="evidence" value="ECO:0007669"/>
    <property type="project" value="UniProtKB-KW"/>
</dbReference>
<keyword evidence="1" id="KW-0378">Hydrolase</keyword>
<proteinExistence type="predicted"/>
<comment type="caution">
    <text evidence="1">The sequence shown here is derived from an EMBL/GenBank/DDBJ whole genome shotgun (WGS) entry which is preliminary data.</text>
</comment>
<dbReference type="Gene3D" id="3.40.50.300">
    <property type="entry name" value="P-loop containing nucleotide triphosphate hydrolases"/>
    <property type="match status" value="2"/>
</dbReference>
<organism evidence="1 2">
    <name type="scientific">Nitrosococcus oceani C-27</name>
    <dbReference type="NCBI Taxonomy" id="314279"/>
    <lineage>
        <taxon>Bacteria</taxon>
        <taxon>Pseudomonadati</taxon>
        <taxon>Pseudomonadota</taxon>
        <taxon>Gammaproteobacteria</taxon>
        <taxon>Chromatiales</taxon>
        <taxon>Chromatiaceae</taxon>
        <taxon>Nitrosococcus</taxon>
    </lineage>
</organism>
<reference evidence="1 2" key="1">
    <citation type="submission" date="2014-07" db="EMBL/GenBank/DDBJ databases">
        <title>Comparative analysis of Nitrosococcus oceani genome inventories of strains from Pacific and Atlantic gyres.</title>
        <authorList>
            <person name="Lim C.K."/>
            <person name="Wang L."/>
            <person name="Sayavedra-Soto L.A."/>
            <person name="Klotz M.G."/>
        </authorList>
    </citation>
    <scope>NUCLEOTIDE SEQUENCE [LARGE SCALE GENOMIC DNA]</scope>
    <source>
        <strain evidence="1 2">C-27</strain>
    </source>
</reference>
<evidence type="ECO:0000313" key="2">
    <source>
        <dbReference type="Proteomes" id="UP000028839"/>
    </source>
</evidence>
<gene>
    <name evidence="1" type="ORF">IB75_07680</name>
</gene>
<accession>A0A0E2Z3B8</accession>
<keyword evidence="1" id="KW-0067">ATP-binding</keyword>
<protein>
    <submittedName>
        <fullName evidence="1">ATP-dependent helicase</fullName>
    </submittedName>
</protein>
<dbReference type="InterPro" id="IPR027417">
    <property type="entry name" value="P-loop_NTPase"/>
</dbReference>